<name>A0A9D1GQE1_9MOLU</name>
<sequence>TFSPKTVVNKLLGEKQNHADVLAKQMERSQRILTTNSETRVVVEGLRNPQLKLGSCCTPIPGDPIQGYVTKGYGIVVHHANCRNVVHFEKERLISLQWATNPNRKYPVSIKITAVTNNNLLMEIMNVVSVNGLSILAIHATNNTNLETIIKLKVLTTGIQELEKLIVNLNKIKYVHHIERDNL</sequence>
<gene>
    <name evidence="2" type="ORF">IAD46_02700</name>
</gene>
<accession>A0A9D1GQE1</accession>
<feature type="domain" description="ACT" evidence="1">
    <location>
        <begin position="103"/>
        <end position="180"/>
    </location>
</feature>
<proteinExistence type="predicted"/>
<dbReference type="AlphaFoldDB" id="A0A9D1GQE1"/>
<organism evidence="2 3">
    <name type="scientific">Candidatus Pelethenecus faecipullorum</name>
    <dbReference type="NCBI Taxonomy" id="2840900"/>
    <lineage>
        <taxon>Bacteria</taxon>
        <taxon>Bacillati</taxon>
        <taxon>Mycoplasmatota</taxon>
        <taxon>Mollicutes</taxon>
        <taxon>Candidatus Pelethenecus</taxon>
    </lineage>
</organism>
<reference evidence="2" key="2">
    <citation type="journal article" date="2021" name="PeerJ">
        <title>Extensive microbial diversity within the chicken gut microbiome revealed by metagenomics and culture.</title>
        <authorList>
            <person name="Gilroy R."/>
            <person name="Ravi A."/>
            <person name="Getino M."/>
            <person name="Pursley I."/>
            <person name="Horton D.L."/>
            <person name="Alikhan N.F."/>
            <person name="Baker D."/>
            <person name="Gharbi K."/>
            <person name="Hall N."/>
            <person name="Watson M."/>
            <person name="Adriaenssens E.M."/>
            <person name="Foster-Nyarko E."/>
            <person name="Jarju S."/>
            <person name="Secka A."/>
            <person name="Antonio M."/>
            <person name="Oren A."/>
            <person name="Chaudhuri R.R."/>
            <person name="La Ragione R."/>
            <person name="Hildebrand F."/>
            <person name="Pallen M.J."/>
        </authorList>
    </citation>
    <scope>NUCLEOTIDE SEQUENCE</scope>
    <source>
        <strain evidence="2">ChiW17-6978</strain>
    </source>
</reference>
<dbReference type="EMBL" id="DVLF01000084">
    <property type="protein sequence ID" value="HIT49915.1"/>
    <property type="molecule type" value="Genomic_DNA"/>
</dbReference>
<dbReference type="Pfam" id="PF13291">
    <property type="entry name" value="ACT_4"/>
    <property type="match status" value="1"/>
</dbReference>
<comment type="caution">
    <text evidence="2">The sequence shown here is derived from an EMBL/GenBank/DDBJ whole genome shotgun (WGS) entry which is preliminary data.</text>
</comment>
<dbReference type="Proteomes" id="UP000886758">
    <property type="component" value="Unassembled WGS sequence"/>
</dbReference>
<evidence type="ECO:0000259" key="1">
    <source>
        <dbReference type="Pfam" id="PF13291"/>
    </source>
</evidence>
<dbReference type="InterPro" id="IPR002912">
    <property type="entry name" value="ACT_dom"/>
</dbReference>
<protein>
    <submittedName>
        <fullName evidence="2">Bifunctional (P)ppGpp synthetase/guanosine-3',5'-bis(Diphosphate) 3'-pyrophosphohydrolase</fullName>
    </submittedName>
</protein>
<feature type="non-terminal residue" evidence="2">
    <location>
        <position position="1"/>
    </location>
</feature>
<evidence type="ECO:0000313" key="3">
    <source>
        <dbReference type="Proteomes" id="UP000886758"/>
    </source>
</evidence>
<reference evidence="2" key="1">
    <citation type="submission" date="2020-10" db="EMBL/GenBank/DDBJ databases">
        <authorList>
            <person name="Gilroy R."/>
        </authorList>
    </citation>
    <scope>NUCLEOTIDE SEQUENCE</scope>
    <source>
        <strain evidence="2">ChiW17-6978</strain>
    </source>
</reference>
<evidence type="ECO:0000313" key="2">
    <source>
        <dbReference type="EMBL" id="HIT49915.1"/>
    </source>
</evidence>
<dbReference type="Gene3D" id="3.30.70.260">
    <property type="match status" value="1"/>
</dbReference>